<dbReference type="InterPro" id="IPR011650">
    <property type="entry name" value="Peptidase_M20_dimer"/>
</dbReference>
<dbReference type="InterPro" id="IPR036264">
    <property type="entry name" value="Bact_exopeptidase_dim_dom"/>
</dbReference>
<name>A0ABW1JFY1_9ACTN</name>
<dbReference type="PANTHER" id="PTHR11014:SF63">
    <property type="entry name" value="METALLOPEPTIDASE, PUTATIVE (AFU_ORTHOLOGUE AFUA_6G09600)-RELATED"/>
    <property type="match status" value="1"/>
</dbReference>
<organism evidence="2 3">
    <name type="scientific">Angustibacter luteus</name>
    <dbReference type="NCBI Taxonomy" id="658456"/>
    <lineage>
        <taxon>Bacteria</taxon>
        <taxon>Bacillati</taxon>
        <taxon>Actinomycetota</taxon>
        <taxon>Actinomycetes</taxon>
        <taxon>Kineosporiales</taxon>
        <taxon>Kineosporiaceae</taxon>
    </lineage>
</organism>
<dbReference type="PIRSF" id="PIRSF005962">
    <property type="entry name" value="Pept_M20D_amidohydro"/>
    <property type="match status" value="1"/>
</dbReference>
<dbReference type="SUPFAM" id="SSF55031">
    <property type="entry name" value="Bacterial exopeptidase dimerisation domain"/>
    <property type="match status" value="1"/>
</dbReference>
<dbReference type="SUPFAM" id="SSF53187">
    <property type="entry name" value="Zn-dependent exopeptidases"/>
    <property type="match status" value="1"/>
</dbReference>
<dbReference type="Pfam" id="PF01546">
    <property type="entry name" value="Peptidase_M20"/>
    <property type="match status" value="1"/>
</dbReference>
<dbReference type="NCBIfam" id="TIGR01891">
    <property type="entry name" value="amidohydrolases"/>
    <property type="match status" value="1"/>
</dbReference>
<dbReference type="PANTHER" id="PTHR11014">
    <property type="entry name" value="PEPTIDASE M20 FAMILY MEMBER"/>
    <property type="match status" value="1"/>
</dbReference>
<dbReference type="EMBL" id="JBHSRD010000004">
    <property type="protein sequence ID" value="MFC6008090.1"/>
    <property type="molecule type" value="Genomic_DNA"/>
</dbReference>
<dbReference type="Gene3D" id="3.30.70.360">
    <property type="match status" value="1"/>
</dbReference>
<comment type="caution">
    <text evidence="2">The sequence shown here is derived from an EMBL/GenBank/DDBJ whole genome shotgun (WGS) entry which is preliminary data.</text>
</comment>
<sequence>MTPDAQHSALSTSQIVADLATELVDVRRDLHAHPEPSWLEVRTCDVVATRLEKAGIAVQGLPRSGLVAEVGHPDSDGPVVALRADLDALPLEDETTDPWRSTVDGVAHACGHDVHTAALLGAGLALAEQHRVSPLPGRVRLLFQPAEEVMPGGALDLVAHGVLDDVRSIFALHCDPSIDVGTIGLREGPITAATDQVTVRLRGKGGHTSRPHLTQDLTFALAKVVTEVPAALSRRLDPRAGASMVWGRIGAGSAANVIPAFGEVEGTLRVLDIRAWAAAQDIVNEVVRAVVAPYGVTPEVEHVRGVPPVVNDPRAARRLAAAAGQVVGAGALVGTEQSLGGEDFAWYLESVPGAMARLGTRTPGGPTFDLHQGNLRVDDAAVPVGAQLLARAGLGALDDASRSTSTLDDVTTR</sequence>
<dbReference type="Pfam" id="PF07687">
    <property type="entry name" value="M20_dimer"/>
    <property type="match status" value="1"/>
</dbReference>
<protein>
    <submittedName>
        <fullName evidence="2">Amidohydrolase</fullName>
    </submittedName>
</protein>
<evidence type="ECO:0000313" key="3">
    <source>
        <dbReference type="Proteomes" id="UP001596189"/>
    </source>
</evidence>
<feature type="domain" description="Peptidase M20 dimerisation" evidence="1">
    <location>
        <begin position="197"/>
        <end position="291"/>
    </location>
</feature>
<dbReference type="InterPro" id="IPR017439">
    <property type="entry name" value="Amidohydrolase"/>
</dbReference>
<gene>
    <name evidence="2" type="ORF">ACFQDO_13225</name>
</gene>
<evidence type="ECO:0000313" key="2">
    <source>
        <dbReference type="EMBL" id="MFC6008090.1"/>
    </source>
</evidence>
<reference evidence="3" key="1">
    <citation type="journal article" date="2019" name="Int. J. Syst. Evol. Microbiol.">
        <title>The Global Catalogue of Microorganisms (GCM) 10K type strain sequencing project: providing services to taxonomists for standard genome sequencing and annotation.</title>
        <authorList>
            <consortium name="The Broad Institute Genomics Platform"/>
            <consortium name="The Broad Institute Genome Sequencing Center for Infectious Disease"/>
            <person name="Wu L."/>
            <person name="Ma J."/>
        </authorList>
    </citation>
    <scope>NUCLEOTIDE SEQUENCE [LARGE SCALE GENOMIC DNA]</scope>
    <source>
        <strain evidence="3">KACC 14249</strain>
    </source>
</reference>
<dbReference type="Proteomes" id="UP001596189">
    <property type="component" value="Unassembled WGS sequence"/>
</dbReference>
<proteinExistence type="predicted"/>
<dbReference type="InterPro" id="IPR002933">
    <property type="entry name" value="Peptidase_M20"/>
</dbReference>
<keyword evidence="3" id="KW-1185">Reference proteome</keyword>
<evidence type="ECO:0000259" key="1">
    <source>
        <dbReference type="Pfam" id="PF07687"/>
    </source>
</evidence>
<dbReference type="Gene3D" id="3.40.630.10">
    <property type="entry name" value="Zn peptidases"/>
    <property type="match status" value="1"/>
</dbReference>
<accession>A0ABW1JFY1</accession>
<dbReference type="RefSeq" id="WP_345715216.1">
    <property type="nucleotide sequence ID" value="NZ_BAABFP010000002.1"/>
</dbReference>